<keyword evidence="7" id="KW-1185">Reference proteome</keyword>
<dbReference type="Proteomes" id="UP000193067">
    <property type="component" value="Unassembled WGS sequence"/>
</dbReference>
<evidence type="ECO:0000313" key="7">
    <source>
        <dbReference type="Proteomes" id="UP000193067"/>
    </source>
</evidence>
<evidence type="ECO:0008006" key="8">
    <source>
        <dbReference type="Google" id="ProtNLM"/>
    </source>
</evidence>
<gene>
    <name evidence="6" type="ORF">PYCCODRAFT_1441872</name>
</gene>
<protein>
    <recommendedName>
        <fullName evidence="8">J domain-containing protein</fullName>
    </recommendedName>
</protein>
<name>A0A1Y2J5F5_TRAC3</name>
<dbReference type="GO" id="GO:0043124">
    <property type="term" value="P:negative regulation of canonical NF-kappaB signal transduction"/>
    <property type="evidence" value="ECO:0007669"/>
    <property type="project" value="InterPro"/>
</dbReference>
<reference evidence="6 7" key="1">
    <citation type="journal article" date="2015" name="Biotechnol. Biofuels">
        <title>Enhanced degradation of softwood versus hardwood by the white-rot fungus Pycnoporus coccineus.</title>
        <authorList>
            <person name="Couturier M."/>
            <person name="Navarro D."/>
            <person name="Chevret D."/>
            <person name="Henrissat B."/>
            <person name="Piumi F."/>
            <person name="Ruiz-Duenas F.J."/>
            <person name="Martinez A.T."/>
            <person name="Grigoriev I.V."/>
            <person name="Riley R."/>
            <person name="Lipzen A."/>
            <person name="Berrin J.G."/>
            <person name="Master E.R."/>
            <person name="Rosso M.N."/>
        </authorList>
    </citation>
    <scope>NUCLEOTIDE SEQUENCE [LARGE SCALE GENOMIC DNA]</scope>
    <source>
        <strain evidence="6 7">BRFM310</strain>
    </source>
</reference>
<evidence type="ECO:0000256" key="3">
    <source>
        <dbReference type="ARBA" id="ARBA00022737"/>
    </source>
</evidence>
<dbReference type="InterPro" id="IPR038753">
    <property type="entry name" value="NFKBIL1"/>
</dbReference>
<dbReference type="PANTHER" id="PTHR15263:SF1">
    <property type="entry name" value="NF-KAPPA-B INHIBITOR-LIKE PROTEIN 1"/>
    <property type="match status" value="1"/>
</dbReference>
<organism evidence="6 7">
    <name type="scientific">Trametes coccinea (strain BRFM310)</name>
    <name type="common">Pycnoporus coccineus</name>
    <dbReference type="NCBI Taxonomy" id="1353009"/>
    <lineage>
        <taxon>Eukaryota</taxon>
        <taxon>Fungi</taxon>
        <taxon>Dikarya</taxon>
        <taxon>Basidiomycota</taxon>
        <taxon>Agaricomycotina</taxon>
        <taxon>Agaricomycetes</taxon>
        <taxon>Polyporales</taxon>
        <taxon>Polyporaceae</taxon>
        <taxon>Trametes</taxon>
    </lineage>
</organism>
<dbReference type="AlphaFoldDB" id="A0A1Y2J5F5"/>
<keyword evidence="4" id="KW-0040">ANK repeat</keyword>
<evidence type="ECO:0000256" key="2">
    <source>
        <dbReference type="ARBA" id="ARBA00022553"/>
    </source>
</evidence>
<evidence type="ECO:0000256" key="5">
    <source>
        <dbReference type="ARBA" id="ARBA00023242"/>
    </source>
</evidence>
<proteinExistence type="predicted"/>
<keyword evidence="3" id="KW-0677">Repeat</keyword>
<keyword evidence="2" id="KW-0597">Phosphoprotein</keyword>
<dbReference type="EMBL" id="KZ084087">
    <property type="protein sequence ID" value="OSD08133.1"/>
    <property type="molecule type" value="Genomic_DNA"/>
</dbReference>
<dbReference type="OrthoDB" id="3241983at2759"/>
<evidence type="ECO:0000313" key="6">
    <source>
        <dbReference type="EMBL" id="OSD08133.1"/>
    </source>
</evidence>
<sequence>MGLSIRDTLGRVDKARTALIRAELRQRERLATLVGQWEAYETRWRALLASDRPVAFADVPWPVPTPPSSVDDIRPEAVAQFFVDSLKVPGNTATEPERLRSAILRWHPDKMSAIFSRTVEADVDSVREGVNVVFCALHAHVKGPRDDPVPQS</sequence>
<evidence type="ECO:0000256" key="4">
    <source>
        <dbReference type="ARBA" id="ARBA00023043"/>
    </source>
</evidence>
<dbReference type="STRING" id="1353009.A0A1Y2J5F5"/>
<dbReference type="PANTHER" id="PTHR15263">
    <property type="entry name" value="I-KAPPA-B-LIKE PROTEIN IKBL"/>
    <property type="match status" value="1"/>
</dbReference>
<comment type="subcellular location">
    <subcellularLocation>
        <location evidence="1">Nucleus</location>
    </subcellularLocation>
</comment>
<keyword evidence="5" id="KW-0539">Nucleus</keyword>
<evidence type="ECO:0000256" key="1">
    <source>
        <dbReference type="ARBA" id="ARBA00004123"/>
    </source>
</evidence>
<dbReference type="GO" id="GO:0005634">
    <property type="term" value="C:nucleus"/>
    <property type="evidence" value="ECO:0007669"/>
    <property type="project" value="UniProtKB-SubCell"/>
</dbReference>
<accession>A0A1Y2J5F5</accession>